<dbReference type="PROSITE" id="PS00018">
    <property type="entry name" value="EF_HAND_1"/>
    <property type="match status" value="1"/>
</dbReference>
<dbReference type="SMART" id="SM00054">
    <property type="entry name" value="EFh"/>
    <property type="match status" value="2"/>
</dbReference>
<evidence type="ECO:0000313" key="7">
    <source>
        <dbReference type="Proteomes" id="UP000663845"/>
    </source>
</evidence>
<comment type="caution">
    <text evidence="4">The sequence shown here is derived from an EMBL/GenBank/DDBJ whole genome shotgun (WGS) entry which is preliminary data.</text>
</comment>
<dbReference type="EMBL" id="CAJOBB010007472">
    <property type="protein sequence ID" value="CAF4187339.1"/>
    <property type="molecule type" value="Genomic_DNA"/>
</dbReference>
<dbReference type="Pfam" id="PF13499">
    <property type="entry name" value="EF-hand_7"/>
    <property type="match status" value="1"/>
</dbReference>
<dbReference type="Proteomes" id="UP000663868">
    <property type="component" value="Unassembled WGS sequence"/>
</dbReference>
<evidence type="ECO:0000256" key="1">
    <source>
        <dbReference type="ARBA" id="ARBA00022837"/>
    </source>
</evidence>
<dbReference type="Proteomes" id="UP000663860">
    <property type="component" value="Unassembled WGS sequence"/>
</dbReference>
<dbReference type="EMBL" id="CAJOAZ010000111">
    <property type="protein sequence ID" value="CAF3535936.1"/>
    <property type="molecule type" value="Genomic_DNA"/>
</dbReference>
<dbReference type="EMBL" id="CAJNOG010000012">
    <property type="protein sequence ID" value="CAF0750154.1"/>
    <property type="molecule type" value="Genomic_DNA"/>
</dbReference>
<accession>A0A813PB45</accession>
<protein>
    <recommendedName>
        <fullName evidence="2">EF-hand domain-containing protein</fullName>
    </recommendedName>
</protein>
<dbReference type="InterPro" id="IPR011992">
    <property type="entry name" value="EF-hand-dom_pair"/>
</dbReference>
<dbReference type="Proteomes" id="UP000663845">
    <property type="component" value="Unassembled WGS sequence"/>
</dbReference>
<dbReference type="InterPro" id="IPR002048">
    <property type="entry name" value="EF_hand_dom"/>
</dbReference>
<feature type="domain" description="EF-hand" evidence="2">
    <location>
        <begin position="64"/>
        <end position="99"/>
    </location>
</feature>
<evidence type="ECO:0000313" key="4">
    <source>
        <dbReference type="EMBL" id="CAF0750154.1"/>
    </source>
</evidence>
<dbReference type="Proteomes" id="UP000663844">
    <property type="component" value="Unassembled WGS sequence"/>
</dbReference>
<evidence type="ECO:0000313" key="5">
    <source>
        <dbReference type="EMBL" id="CAF3535936.1"/>
    </source>
</evidence>
<dbReference type="AlphaFoldDB" id="A0A813PB45"/>
<dbReference type="Gene3D" id="1.10.238.10">
    <property type="entry name" value="EF-hand"/>
    <property type="match status" value="2"/>
</dbReference>
<proteinExistence type="predicted"/>
<dbReference type="CDD" id="cd00051">
    <property type="entry name" value="EFh"/>
    <property type="match status" value="1"/>
</dbReference>
<evidence type="ECO:0000313" key="3">
    <source>
        <dbReference type="EMBL" id="CAF0738034.1"/>
    </source>
</evidence>
<dbReference type="SUPFAM" id="SSF47473">
    <property type="entry name" value="EF-hand"/>
    <property type="match status" value="1"/>
</dbReference>
<dbReference type="PROSITE" id="PS50222">
    <property type="entry name" value="EF_HAND_2"/>
    <property type="match status" value="1"/>
</dbReference>
<evidence type="ECO:0000313" key="6">
    <source>
        <dbReference type="EMBL" id="CAF4187339.1"/>
    </source>
</evidence>
<dbReference type="InterPro" id="IPR018247">
    <property type="entry name" value="EF_Hand_1_Ca_BS"/>
</dbReference>
<keyword evidence="1" id="KW-0106">Calcium</keyword>
<sequence length="183" mass="21508">MGARQSRNGHDQWDLNQLQQVSGLSPQQIQQLQQEFFQAAGRDGVIDRNEFPNVYARFAGGQNVSQQQIARVFQTFDRDQSGSLSFDEFLSAAVMMNHNVPRQNRLDYVIRQNNNYGRQQGDGRISAQYGHQVFRRLNDYYGLPQGTEHQCWKQVDQQNRGYVSQDEFMRYISQQDVYNRRYQ</sequence>
<organism evidence="4 7">
    <name type="scientific">Adineta steineri</name>
    <dbReference type="NCBI Taxonomy" id="433720"/>
    <lineage>
        <taxon>Eukaryota</taxon>
        <taxon>Metazoa</taxon>
        <taxon>Spiralia</taxon>
        <taxon>Gnathifera</taxon>
        <taxon>Rotifera</taxon>
        <taxon>Eurotatoria</taxon>
        <taxon>Bdelloidea</taxon>
        <taxon>Adinetida</taxon>
        <taxon>Adinetidae</taxon>
        <taxon>Adineta</taxon>
    </lineage>
</organism>
<name>A0A813PB45_9BILA</name>
<gene>
    <name evidence="3" type="ORF">IZO911_LOCUS3351</name>
    <name evidence="4" type="ORF">JYZ213_LOCUS2432</name>
    <name evidence="6" type="ORF">KXQ929_LOCUS39312</name>
    <name evidence="5" type="ORF">OXD698_LOCUS3187</name>
</gene>
<reference evidence="4" key="1">
    <citation type="submission" date="2021-02" db="EMBL/GenBank/DDBJ databases">
        <authorList>
            <person name="Nowell W R."/>
        </authorList>
    </citation>
    <scope>NUCLEOTIDE SEQUENCE</scope>
</reference>
<evidence type="ECO:0000259" key="2">
    <source>
        <dbReference type="PROSITE" id="PS50222"/>
    </source>
</evidence>
<dbReference type="GO" id="GO:0005509">
    <property type="term" value="F:calcium ion binding"/>
    <property type="evidence" value="ECO:0007669"/>
    <property type="project" value="InterPro"/>
</dbReference>
<dbReference type="EMBL" id="CAJNOE010000017">
    <property type="protein sequence ID" value="CAF0738034.1"/>
    <property type="molecule type" value="Genomic_DNA"/>
</dbReference>